<name>A0AAN6EWK9_EXODE</name>
<comment type="caution">
    <text evidence="3">The sequence shown here is derived from an EMBL/GenBank/DDBJ whole genome shotgun (WGS) entry which is preliminary data.</text>
</comment>
<dbReference type="Pfam" id="PF22980">
    <property type="entry name" value="Myb_DNA-bind_8"/>
    <property type="match status" value="1"/>
</dbReference>
<protein>
    <recommendedName>
        <fullName evidence="2">Myb-like DNA-binding domain-containing protein</fullName>
    </recommendedName>
</protein>
<evidence type="ECO:0000256" key="1">
    <source>
        <dbReference type="SAM" id="MobiDB-lite"/>
    </source>
</evidence>
<organism evidence="3 4">
    <name type="scientific">Exophiala dermatitidis</name>
    <name type="common">Black yeast-like fungus</name>
    <name type="synonym">Wangiella dermatitidis</name>
    <dbReference type="NCBI Taxonomy" id="5970"/>
    <lineage>
        <taxon>Eukaryota</taxon>
        <taxon>Fungi</taxon>
        <taxon>Dikarya</taxon>
        <taxon>Ascomycota</taxon>
        <taxon>Pezizomycotina</taxon>
        <taxon>Eurotiomycetes</taxon>
        <taxon>Chaetothyriomycetidae</taxon>
        <taxon>Chaetothyriales</taxon>
        <taxon>Herpotrichiellaceae</taxon>
        <taxon>Exophiala</taxon>
    </lineage>
</organism>
<evidence type="ECO:0000313" key="3">
    <source>
        <dbReference type="EMBL" id="KAJ8992991.1"/>
    </source>
</evidence>
<gene>
    <name evidence="3" type="ORF">HRR80_003032</name>
</gene>
<feature type="domain" description="Myb-like DNA-binding" evidence="2">
    <location>
        <begin position="15"/>
        <end position="62"/>
    </location>
</feature>
<dbReference type="EMBL" id="JAJGCB010000004">
    <property type="protein sequence ID" value="KAJ8992991.1"/>
    <property type="molecule type" value="Genomic_DNA"/>
</dbReference>
<feature type="compositionally biased region" description="Basic residues" evidence="1">
    <location>
        <begin position="89"/>
        <end position="101"/>
    </location>
</feature>
<proteinExistence type="predicted"/>
<dbReference type="Proteomes" id="UP001161757">
    <property type="component" value="Unassembled WGS sequence"/>
</dbReference>
<reference evidence="3" key="1">
    <citation type="submission" date="2023-01" db="EMBL/GenBank/DDBJ databases">
        <title>Exophiala dermititidis isolated from Cystic Fibrosis Patient.</title>
        <authorList>
            <person name="Kurbessoian T."/>
            <person name="Crocker A."/>
            <person name="Murante D."/>
            <person name="Hogan D.A."/>
            <person name="Stajich J.E."/>
        </authorList>
    </citation>
    <scope>NUCLEOTIDE SEQUENCE</scope>
    <source>
        <strain evidence="3">Ex8</strain>
    </source>
</reference>
<dbReference type="InterPro" id="IPR054505">
    <property type="entry name" value="Myb_DNA-bind_8"/>
</dbReference>
<evidence type="ECO:0000313" key="4">
    <source>
        <dbReference type="Proteomes" id="UP001161757"/>
    </source>
</evidence>
<evidence type="ECO:0000259" key="2">
    <source>
        <dbReference type="Pfam" id="PF22980"/>
    </source>
</evidence>
<sequence>MPPKVSAVSANGDGDPNFKFVFTVLKHCESIKPNWEQVARENGIGYARNAASKFKDVVKKHGLRFENNRINDPENPRIGYDDEEVAPKTPKRAKAATPRKRKSEDDGTLVIGKKKKSAPLVAKAEDESEEEVKREDQDDKKAVFALVKSEYAGPEV</sequence>
<accession>A0AAN6EWK9</accession>
<feature type="region of interest" description="Disordered" evidence="1">
    <location>
        <begin position="67"/>
        <end position="139"/>
    </location>
</feature>
<dbReference type="AlphaFoldDB" id="A0AAN6EWK9"/>